<dbReference type="InterPro" id="IPR025887">
    <property type="entry name" value="Glyco_hydro_31_N_dom"/>
</dbReference>
<evidence type="ECO:0000256" key="4">
    <source>
        <dbReference type="RuleBase" id="RU361185"/>
    </source>
</evidence>
<feature type="domain" description="Glycosyl hydrolase family 31 C-terminal" evidence="8">
    <location>
        <begin position="581"/>
        <end position="668"/>
    </location>
</feature>
<dbReference type="InterPro" id="IPR011013">
    <property type="entry name" value="Gal_mutarotase_sf_dom"/>
</dbReference>
<evidence type="ECO:0000259" key="8">
    <source>
        <dbReference type="Pfam" id="PF21365"/>
    </source>
</evidence>
<feature type="domain" description="Glycoside hydrolase family 31 TIM barrel" evidence="5">
    <location>
        <begin position="250"/>
        <end position="572"/>
    </location>
</feature>
<dbReference type="Gene3D" id="3.20.20.80">
    <property type="entry name" value="Glycosidases"/>
    <property type="match status" value="2"/>
</dbReference>
<protein>
    <submittedName>
        <fullName evidence="9">Family 31 glycosyl hydrolase, alpha-glucosidase</fullName>
        <ecNumber evidence="9">3.2.1.177</ecNumber>
    </submittedName>
</protein>
<dbReference type="Proteomes" id="UP000095558">
    <property type="component" value="Unassembled WGS sequence"/>
</dbReference>
<dbReference type="EMBL" id="CYZV01000003">
    <property type="protein sequence ID" value="CUN63153.1"/>
    <property type="molecule type" value="Genomic_DNA"/>
</dbReference>
<name>A0A173YHS8_9CLOT</name>
<keyword evidence="3 4" id="KW-0326">Glycosidase</keyword>
<dbReference type="Gene3D" id="2.60.40.1760">
    <property type="entry name" value="glycosyl hydrolase (family 31)"/>
    <property type="match status" value="1"/>
</dbReference>
<dbReference type="SUPFAM" id="SSF51011">
    <property type="entry name" value="Glycosyl hydrolase domain"/>
    <property type="match status" value="1"/>
</dbReference>
<proteinExistence type="inferred from homology"/>
<organism evidence="9 10">
    <name type="scientific">Clostridium disporicum</name>
    <dbReference type="NCBI Taxonomy" id="84024"/>
    <lineage>
        <taxon>Bacteria</taxon>
        <taxon>Bacillati</taxon>
        <taxon>Bacillota</taxon>
        <taxon>Clostridia</taxon>
        <taxon>Eubacteriales</taxon>
        <taxon>Clostridiaceae</taxon>
        <taxon>Clostridium</taxon>
    </lineage>
</organism>
<dbReference type="InterPro" id="IPR033403">
    <property type="entry name" value="DUF5110"/>
</dbReference>
<evidence type="ECO:0000256" key="3">
    <source>
        <dbReference type="ARBA" id="ARBA00023295"/>
    </source>
</evidence>
<evidence type="ECO:0000256" key="1">
    <source>
        <dbReference type="ARBA" id="ARBA00007806"/>
    </source>
</evidence>
<dbReference type="PANTHER" id="PTHR22762:SF166">
    <property type="entry name" value="ALPHA-GLUCOSIDASE"/>
    <property type="match status" value="1"/>
</dbReference>
<dbReference type="GeneID" id="83010457"/>
<dbReference type="InterPro" id="IPR030458">
    <property type="entry name" value="Glyco_hydro_31_AS"/>
</dbReference>
<keyword evidence="2 4" id="KW-0378">Hydrolase</keyword>
<dbReference type="InterPro" id="IPR000322">
    <property type="entry name" value="Glyco_hydro_31_TIM"/>
</dbReference>
<dbReference type="InterPro" id="IPR017853">
    <property type="entry name" value="GH"/>
</dbReference>
<dbReference type="InterPro" id="IPR048395">
    <property type="entry name" value="Glyco_hydro_31_C"/>
</dbReference>
<feature type="domain" description="Glycoside hydrolase family 31 N-terminal" evidence="6">
    <location>
        <begin position="25"/>
        <end position="208"/>
    </location>
</feature>
<dbReference type="Pfam" id="PF13802">
    <property type="entry name" value="Gal_mutarotas_2"/>
    <property type="match status" value="1"/>
</dbReference>
<evidence type="ECO:0000259" key="6">
    <source>
        <dbReference type="Pfam" id="PF13802"/>
    </source>
</evidence>
<dbReference type="PROSITE" id="PS00129">
    <property type="entry name" value="GLYCOSYL_HYDROL_F31_1"/>
    <property type="match status" value="1"/>
</dbReference>
<dbReference type="GO" id="GO:0061634">
    <property type="term" value="F:alpha-D-xyloside xylohydrolase"/>
    <property type="evidence" value="ECO:0007669"/>
    <property type="project" value="UniProtKB-EC"/>
</dbReference>
<dbReference type="SUPFAM" id="SSF51445">
    <property type="entry name" value="(Trans)glycosidases"/>
    <property type="match status" value="1"/>
</dbReference>
<accession>A0A173YHS8</accession>
<dbReference type="CDD" id="cd14752">
    <property type="entry name" value="GH31_N"/>
    <property type="match status" value="1"/>
</dbReference>
<dbReference type="GO" id="GO:0030246">
    <property type="term" value="F:carbohydrate binding"/>
    <property type="evidence" value="ECO:0007669"/>
    <property type="project" value="InterPro"/>
</dbReference>
<dbReference type="InterPro" id="IPR013780">
    <property type="entry name" value="Glyco_hydro_b"/>
</dbReference>
<evidence type="ECO:0000259" key="5">
    <source>
        <dbReference type="Pfam" id="PF01055"/>
    </source>
</evidence>
<evidence type="ECO:0000256" key="2">
    <source>
        <dbReference type="ARBA" id="ARBA00022801"/>
    </source>
</evidence>
<dbReference type="OrthoDB" id="176168at2"/>
<reference evidence="9 10" key="1">
    <citation type="submission" date="2015-09" db="EMBL/GenBank/DDBJ databases">
        <authorList>
            <consortium name="Pathogen Informatics"/>
        </authorList>
    </citation>
    <scope>NUCLEOTIDE SEQUENCE [LARGE SCALE GENOMIC DNA]</scope>
    <source>
        <strain evidence="9 10">2789STDY5834855</strain>
    </source>
</reference>
<evidence type="ECO:0000313" key="9">
    <source>
        <dbReference type="EMBL" id="CUN63153.1"/>
    </source>
</evidence>
<evidence type="ECO:0000313" key="10">
    <source>
        <dbReference type="Proteomes" id="UP000095558"/>
    </source>
</evidence>
<dbReference type="EC" id="3.2.1.177" evidence="9"/>
<dbReference type="RefSeq" id="WP_042393929.1">
    <property type="nucleotide sequence ID" value="NZ_CYZV01000003.1"/>
</dbReference>
<sequence>MLGKILGYEVNGNLILVNYKDIQCTVTMVNERVVNFFAPFFRKERNSKAVENLKCENIEFSVEKNEGCLNVKTKLLDIRIYDDFKVDIFKSNGEALCRDFRGERKPFRRLGANFSLAAEEGHKLEGHEEYKIYVSKVMENDMYFYGLGERTGSLNKKGYHYRNWNTDDPTPHGETYAQLYKSIPFLITMKDKEACGIFFDNHFESHFDMGKENSNYYYFGAKDGNLDYYFIYGPEVSKVVNEYTNLTGKTPLPQVWTLGYQQCRWSYAPAERALEIAKTFRKKNIPCDTIYLDIDYMDGFRVFTWDNKKFENPKDFTNQLKEMGFKVVTIIDPGVKVDKGYKVYDEGIKNGYFATDKDGIVYKNVVWPGDSVFPDFMNSNVRKWWANNQKIMIDAGVAGIWNDMNEPASFNGPLPDDIIFDNDGTIVTHKEIHNVYGHMMDKATYDGIKEFTGKRPFVVTRACYAGTQKYATVWTGDNQSTWEHLRMSLPMLMNLGLSGMAFCGTDVGGFGHDCTAELLSRWVQVGAFTPLFRNHSTIGSREQEPWAFGNETEEINRKYIKLRYKFIPYLYDMMHKCEENGAPIIRPLLYDYQNDKKTYEINDEFLFGDNILVSPVVEQGSRQKLVYLPEGNNWIDYWTGTEFEGGQYIIKEAPLDICPIYIKAMSIIPTSKDVNYIGEKDNECLNLNIYLSNKKGIGNYNNFLDDGESFDYKEGKFNKYEFNFELGEALNIEMKEKIGYEKVYKEIEIIVHNFDCSKKVFFNGNEVELIDNKLKIKL</sequence>
<dbReference type="AlphaFoldDB" id="A0A173YHS8"/>
<evidence type="ECO:0000259" key="7">
    <source>
        <dbReference type="Pfam" id="PF17137"/>
    </source>
</evidence>
<gene>
    <name evidence="9" type="primary">yicI</name>
    <name evidence="9" type="ORF">ERS852470_00355</name>
</gene>
<feature type="domain" description="DUF5110" evidence="7">
    <location>
        <begin position="685"/>
        <end position="753"/>
    </location>
</feature>
<dbReference type="Pfam" id="PF01055">
    <property type="entry name" value="Glyco_hydro_31_2nd"/>
    <property type="match status" value="1"/>
</dbReference>
<dbReference type="PANTHER" id="PTHR22762">
    <property type="entry name" value="ALPHA-GLUCOSIDASE"/>
    <property type="match status" value="1"/>
</dbReference>
<dbReference type="Pfam" id="PF21365">
    <property type="entry name" value="Glyco_hydro_31_3rd"/>
    <property type="match status" value="1"/>
</dbReference>
<dbReference type="SUPFAM" id="SSF74650">
    <property type="entry name" value="Galactose mutarotase-like"/>
    <property type="match status" value="1"/>
</dbReference>
<comment type="similarity">
    <text evidence="1 4">Belongs to the glycosyl hydrolase 31 family.</text>
</comment>
<dbReference type="Gene3D" id="2.60.40.1180">
    <property type="entry name" value="Golgi alpha-mannosidase II"/>
    <property type="match status" value="2"/>
</dbReference>
<dbReference type="CDD" id="cd06604">
    <property type="entry name" value="GH31_glucosidase_II_MalA"/>
    <property type="match status" value="1"/>
</dbReference>
<dbReference type="Pfam" id="PF17137">
    <property type="entry name" value="DUF5110"/>
    <property type="match status" value="1"/>
</dbReference>
<dbReference type="GO" id="GO:0005975">
    <property type="term" value="P:carbohydrate metabolic process"/>
    <property type="evidence" value="ECO:0007669"/>
    <property type="project" value="InterPro"/>
</dbReference>